<dbReference type="EC" id="2.7.12.1" evidence="9"/>
<evidence type="ECO:0000256" key="5">
    <source>
        <dbReference type="ARBA" id="ARBA00022840"/>
    </source>
</evidence>
<dbReference type="SUPFAM" id="SSF56112">
    <property type="entry name" value="Protein kinase-like (PK-like)"/>
    <property type="match status" value="1"/>
</dbReference>
<keyword evidence="5 6" id="KW-0067">ATP-binding</keyword>
<evidence type="ECO:0000256" key="3">
    <source>
        <dbReference type="ARBA" id="ARBA00022741"/>
    </source>
</evidence>
<feature type="compositionally biased region" description="Basic and acidic residues" evidence="7">
    <location>
        <begin position="247"/>
        <end position="266"/>
    </location>
</feature>
<dbReference type="KEGG" id="edi:EDI_180080"/>
<dbReference type="GO" id="GO:0004674">
    <property type="term" value="F:protein serine/threonine kinase activity"/>
    <property type="evidence" value="ECO:0007669"/>
    <property type="project" value="UniProtKB-KW"/>
</dbReference>
<dbReference type="GeneID" id="5879766"/>
<dbReference type="EMBL" id="DS548250">
    <property type="protein sequence ID" value="EDR28983.1"/>
    <property type="molecule type" value="Genomic_DNA"/>
</dbReference>
<evidence type="ECO:0000256" key="1">
    <source>
        <dbReference type="ARBA" id="ARBA00022527"/>
    </source>
</evidence>
<dbReference type="GO" id="GO:0004712">
    <property type="term" value="F:protein serine/threonine/tyrosine kinase activity"/>
    <property type="evidence" value="ECO:0007669"/>
    <property type="project" value="UniProtKB-EC"/>
</dbReference>
<dbReference type="SMART" id="SM00220">
    <property type="entry name" value="S_TKc"/>
    <property type="match status" value="1"/>
</dbReference>
<proteinExistence type="predicted"/>
<dbReference type="eggNOG" id="KOG0670">
    <property type="taxonomic scope" value="Eukaryota"/>
</dbReference>
<keyword evidence="3 6" id="KW-0547">Nucleotide-binding</keyword>
<dbReference type="InterPro" id="IPR011009">
    <property type="entry name" value="Kinase-like_dom_sf"/>
</dbReference>
<dbReference type="AlphaFoldDB" id="B0E910"/>
<dbReference type="GO" id="GO:0005524">
    <property type="term" value="F:ATP binding"/>
    <property type="evidence" value="ECO:0007669"/>
    <property type="project" value="UniProtKB-UniRule"/>
</dbReference>
<dbReference type="InterPro" id="IPR000719">
    <property type="entry name" value="Prot_kinase_dom"/>
</dbReference>
<dbReference type="Proteomes" id="UP000008076">
    <property type="component" value="Unassembled WGS sequence"/>
</dbReference>
<dbReference type="Pfam" id="PF00069">
    <property type="entry name" value="Pkinase"/>
    <property type="match status" value="1"/>
</dbReference>
<evidence type="ECO:0000259" key="8">
    <source>
        <dbReference type="PROSITE" id="PS50011"/>
    </source>
</evidence>
<keyword evidence="1" id="KW-0723">Serine/threonine-protein kinase</keyword>
<dbReference type="InterPro" id="IPR050494">
    <property type="entry name" value="Ser_Thr_dual-spec_kinase"/>
</dbReference>
<feature type="binding site" evidence="6">
    <location>
        <position position="84"/>
    </location>
    <ligand>
        <name>ATP</name>
        <dbReference type="ChEBI" id="CHEBI:30616"/>
    </ligand>
</feature>
<evidence type="ECO:0000313" key="9">
    <source>
        <dbReference type="EMBL" id="EDR28983.1"/>
    </source>
</evidence>
<evidence type="ECO:0000313" key="10">
    <source>
        <dbReference type="Proteomes" id="UP000008076"/>
    </source>
</evidence>
<accession>B0E910</accession>
<dbReference type="PANTHER" id="PTHR24058:SF103">
    <property type="entry name" value="SERINE_THREONINE-PROTEIN KINASE PRP4 HOMOLOG"/>
    <property type="match status" value="1"/>
</dbReference>
<dbReference type="OrthoDB" id="9332038at2759"/>
<evidence type="ECO:0000256" key="4">
    <source>
        <dbReference type="ARBA" id="ARBA00022777"/>
    </source>
</evidence>
<keyword evidence="4" id="KW-0418">Kinase</keyword>
<gene>
    <name evidence="9" type="ORF">EDI_180080</name>
</gene>
<protein>
    <submittedName>
        <fullName evidence="9">Prp4, putative</fullName>
        <ecNumber evidence="9">2.7.12.1</ecNumber>
    </submittedName>
</protein>
<evidence type="ECO:0000256" key="7">
    <source>
        <dbReference type="SAM" id="MobiDB-lite"/>
    </source>
</evidence>
<dbReference type="RefSeq" id="XP_001734842.1">
    <property type="nucleotide sequence ID" value="XM_001734790.1"/>
</dbReference>
<evidence type="ECO:0000256" key="2">
    <source>
        <dbReference type="ARBA" id="ARBA00022679"/>
    </source>
</evidence>
<dbReference type="PANTHER" id="PTHR24058">
    <property type="entry name" value="DUAL SPECIFICITY PROTEIN KINASE"/>
    <property type="match status" value="1"/>
</dbReference>
<feature type="region of interest" description="Disordered" evidence="7">
    <location>
        <begin position="247"/>
        <end position="282"/>
    </location>
</feature>
<dbReference type="PROSITE" id="PS00107">
    <property type="entry name" value="PROTEIN_KINASE_ATP"/>
    <property type="match status" value="1"/>
</dbReference>
<dbReference type="InterPro" id="IPR017441">
    <property type="entry name" value="Protein_kinase_ATP_BS"/>
</dbReference>
<name>B0E910_ENTDS</name>
<dbReference type="Gene3D" id="3.30.200.20">
    <property type="entry name" value="Phosphorylase Kinase, domain 1"/>
    <property type="match status" value="1"/>
</dbReference>
<dbReference type="PROSITE" id="PS50011">
    <property type="entry name" value="PROTEIN_KINASE_DOM"/>
    <property type="match status" value="1"/>
</dbReference>
<reference evidence="10" key="1">
    <citation type="submission" date="2007-12" db="EMBL/GenBank/DDBJ databases">
        <title>Annotation of Entamoeba dispar SAW760.</title>
        <authorList>
            <person name="Lorenzi H."/>
            <person name="Inman J."/>
            <person name="Schobel S."/>
            <person name="Amedeo P."/>
            <person name="Caler E."/>
        </authorList>
    </citation>
    <scope>NUCLEOTIDE SEQUENCE [LARGE SCALE GENOMIC DNA]</scope>
    <source>
        <strain evidence="10">ATCC PRA-260 / SAW760</strain>
    </source>
</reference>
<organism evidence="10">
    <name type="scientific">Entamoeba dispar (strain ATCC PRA-260 / SAW760)</name>
    <dbReference type="NCBI Taxonomy" id="370354"/>
    <lineage>
        <taxon>Eukaryota</taxon>
        <taxon>Amoebozoa</taxon>
        <taxon>Evosea</taxon>
        <taxon>Archamoebae</taxon>
        <taxon>Mastigamoebida</taxon>
        <taxon>Entamoebidae</taxon>
        <taxon>Entamoeba</taxon>
    </lineage>
</organism>
<keyword evidence="10" id="KW-1185">Reference proteome</keyword>
<evidence type="ECO:0000256" key="6">
    <source>
        <dbReference type="PROSITE-ProRule" id="PRU10141"/>
    </source>
</evidence>
<keyword evidence="2 9" id="KW-0808">Transferase</keyword>
<sequence length="282" mass="32751">MSSEIDIFGDDSSIDIPITKEQHQFNEAIESITDKDGYFLGRNGEVVNGYQLEKKVGQGTFGTVYLAKKITTIKEEVALKIIRKNERMVKLSQKEAQLVKEIMSLKGIYIVQLISEFMYKDHYCIVLEKMDMKKSKLNINVSLMKKGKIKKSSKKKGQQESTSPAEFFERYRWIMHDVILIEKDGQKKMHGSDLYSLFLQEKLFLHECTVKSQDPNIPFILQLKKYVDIYKKILDIDKAKEEEKLKQKMEEMNKPKAAEPVYKEQTNEGELFDPLAGLDEDE</sequence>
<feature type="domain" description="Protein kinase" evidence="8">
    <location>
        <begin position="50"/>
        <end position="282"/>
    </location>
</feature>